<dbReference type="GeneID" id="93134096"/>
<evidence type="ECO:0000313" key="1">
    <source>
        <dbReference type="EMBL" id="QQN60254.1"/>
    </source>
</evidence>
<gene>
    <name evidence="1" type="ORF">I6H88_06650</name>
</gene>
<dbReference type="RefSeq" id="WP_162275843.1">
    <property type="nucleotide sequence ID" value="NZ_CBCSDR010000020.1"/>
</dbReference>
<sequence length="251" mass="28729">MKNSTNQNTTIQHLPSAKLMQCLVENNSIELASIERKLTIKEVFQTGSSIAQLIKADENTLIKTVYAILYRFNNLINVSKKLNDDQMIALSADLIEAFKYGDTLEDIVLLFKMARNGSFGDFYRLDHVVIMGWIPKYMDEKAEIREQIIVSEQKLTNRQIEEIPISDKTAKMFEKISKKIKVPSKAKADRNDPLFSLEAYVSSLPNTAKQMTDKELETMISNTSQRTHPEVYNILITEKQSRNEKSKNSSK</sequence>
<protein>
    <submittedName>
        <fullName evidence="1">Uncharacterized protein</fullName>
    </submittedName>
</protein>
<dbReference type="EMBL" id="CP067018">
    <property type="protein sequence ID" value="QQN60254.1"/>
    <property type="molecule type" value="Genomic_DNA"/>
</dbReference>
<evidence type="ECO:0000313" key="2">
    <source>
        <dbReference type="Proteomes" id="UP000595426"/>
    </source>
</evidence>
<name>A0A7T7V1Y0_9FLAO</name>
<keyword evidence="2" id="KW-1185">Reference proteome</keyword>
<proteinExistence type="predicted"/>
<reference evidence="1 2" key="1">
    <citation type="submission" date="2020-12" db="EMBL/GenBank/DDBJ databases">
        <title>FDA dAtabase for Regulatory Grade micrObial Sequences (FDA-ARGOS): Supporting development and validation of Infectious Disease Dx tests.</title>
        <authorList>
            <person name="Kerrigan L."/>
            <person name="Long C."/>
            <person name="Tallon L."/>
            <person name="Sadzewicz L."/>
            <person name="Zhao X."/>
            <person name="Boylan J."/>
            <person name="Ott S."/>
            <person name="Bowen H."/>
            <person name="Vavikolanu K."/>
            <person name="Mehta A."/>
            <person name="Aluvathingal J."/>
            <person name="Nadendla S."/>
            <person name="Yan Y."/>
            <person name="Sichtig H."/>
        </authorList>
    </citation>
    <scope>NUCLEOTIDE SEQUENCE [LARGE SCALE GENOMIC DNA]</scope>
    <source>
        <strain evidence="1 2">FDAARGOS_1031</strain>
    </source>
</reference>
<organism evidence="1 2">
    <name type="scientific">Elizabethkingia bruuniana</name>
    <dbReference type="NCBI Taxonomy" id="1756149"/>
    <lineage>
        <taxon>Bacteria</taxon>
        <taxon>Pseudomonadati</taxon>
        <taxon>Bacteroidota</taxon>
        <taxon>Flavobacteriia</taxon>
        <taxon>Flavobacteriales</taxon>
        <taxon>Weeksellaceae</taxon>
        <taxon>Elizabethkingia</taxon>
    </lineage>
</organism>
<accession>A0A7T7V1Y0</accession>
<dbReference type="Proteomes" id="UP000595426">
    <property type="component" value="Chromosome"/>
</dbReference>
<dbReference type="AlphaFoldDB" id="A0A7T7V1Y0"/>